<dbReference type="GO" id="GO:0016020">
    <property type="term" value="C:membrane"/>
    <property type="evidence" value="ECO:0007669"/>
    <property type="project" value="GOC"/>
</dbReference>
<keyword evidence="1 7" id="KW-0596">Phosphopantetheine</keyword>
<dbReference type="SUPFAM" id="SSF47336">
    <property type="entry name" value="ACP-like"/>
    <property type="match status" value="1"/>
</dbReference>
<protein>
    <recommendedName>
        <fullName evidence="7">Acyl carrier protein</fullName>
        <shortName evidence="7">ACP</shortName>
    </recommendedName>
</protein>
<dbReference type="InterPro" id="IPR036736">
    <property type="entry name" value="ACP-like_sf"/>
</dbReference>
<gene>
    <name evidence="8" type="primary">acpP_2</name>
    <name evidence="7" type="synonym">acpP</name>
    <name evidence="8" type="ORF">NCTC12092_02018</name>
</gene>
<evidence type="ECO:0000313" key="8">
    <source>
        <dbReference type="EMBL" id="SUN69741.1"/>
    </source>
</evidence>
<evidence type="ECO:0000256" key="3">
    <source>
        <dbReference type="ARBA" id="ARBA00022553"/>
    </source>
</evidence>
<comment type="subcellular location">
    <subcellularLocation>
        <location evidence="7">Cytoplasm</location>
    </subcellularLocation>
</comment>
<evidence type="ECO:0000256" key="6">
    <source>
        <dbReference type="ARBA" id="ARBA00023160"/>
    </source>
</evidence>
<dbReference type="PANTHER" id="PTHR20863">
    <property type="entry name" value="ACYL CARRIER PROTEIN"/>
    <property type="match status" value="1"/>
</dbReference>
<proteinExistence type="inferred from homology"/>
<keyword evidence="6 7" id="KW-0275">Fatty acid biosynthesis</keyword>
<dbReference type="OMA" id="MFFEDEF"/>
<dbReference type="NCBIfam" id="NF009104">
    <property type="entry name" value="PRK12449.1"/>
    <property type="match status" value="1"/>
</dbReference>
<dbReference type="PROSITE" id="PS50075">
    <property type="entry name" value="CARRIER"/>
    <property type="match status" value="1"/>
</dbReference>
<comment type="pathway">
    <text evidence="7">Lipid metabolism; fatty acid biosynthesis.</text>
</comment>
<keyword evidence="4 7" id="KW-0276">Fatty acid metabolism</keyword>
<dbReference type="EMBL" id="UHFF01000003">
    <property type="protein sequence ID" value="SUN69741.1"/>
    <property type="molecule type" value="Genomic_DNA"/>
</dbReference>
<dbReference type="AlphaFoldDB" id="A0A0G6LL49"/>
<dbReference type="GO" id="GO:0009245">
    <property type="term" value="P:lipid A biosynthetic process"/>
    <property type="evidence" value="ECO:0007669"/>
    <property type="project" value="TreeGrafter"/>
</dbReference>
<evidence type="ECO:0000313" key="9">
    <source>
        <dbReference type="Proteomes" id="UP000254461"/>
    </source>
</evidence>
<name>A0A0G6LL49_9STRE</name>
<keyword evidence="3 7" id="KW-0597">Phosphoprotein</keyword>
<comment type="PTM">
    <text evidence="7">4'-phosphopantetheine is transferred from CoA to a specific serine of apo-ACP by AcpS. This modification is essential for activity because fatty acids are bound in thioester linkage to the sulfhydryl of the prosthetic group.</text>
</comment>
<evidence type="ECO:0000256" key="7">
    <source>
        <dbReference type="HAMAP-Rule" id="MF_01217"/>
    </source>
</evidence>
<dbReference type="InterPro" id="IPR003231">
    <property type="entry name" value="ACP"/>
</dbReference>
<keyword evidence="2 7" id="KW-0444">Lipid biosynthesis</keyword>
<feature type="modified residue" description="O-(pantetheine 4'-phosphoryl)serine" evidence="7">
    <location>
        <position position="39"/>
    </location>
</feature>
<comment type="function">
    <text evidence="7">Carrier of the growing fatty acid chain in fatty acid biosynthesis.</text>
</comment>
<dbReference type="InterPro" id="IPR009081">
    <property type="entry name" value="PP-bd_ACP"/>
</dbReference>
<keyword evidence="5 7" id="KW-0443">Lipid metabolism</keyword>
<keyword evidence="7" id="KW-0963">Cytoplasm</keyword>
<dbReference type="UniPathway" id="UPA00094"/>
<dbReference type="GO" id="GO:0000036">
    <property type="term" value="F:acyl carrier activity"/>
    <property type="evidence" value="ECO:0007669"/>
    <property type="project" value="UniProtKB-UniRule"/>
</dbReference>
<comment type="similarity">
    <text evidence="7">Belongs to the acyl carrier protein (ACP) family.</text>
</comment>
<evidence type="ECO:0000256" key="5">
    <source>
        <dbReference type="ARBA" id="ARBA00023098"/>
    </source>
</evidence>
<dbReference type="RefSeq" id="WP_012514702.1">
    <property type="nucleotide sequence ID" value="NZ_BTYB01000007.1"/>
</dbReference>
<evidence type="ECO:0000256" key="2">
    <source>
        <dbReference type="ARBA" id="ARBA00022516"/>
    </source>
</evidence>
<dbReference type="GO" id="GO:0000035">
    <property type="term" value="F:acyl binding"/>
    <property type="evidence" value="ECO:0007669"/>
    <property type="project" value="TreeGrafter"/>
</dbReference>
<reference evidence="8 9" key="1">
    <citation type="submission" date="2018-06" db="EMBL/GenBank/DDBJ databases">
        <authorList>
            <consortium name="Pathogen Informatics"/>
            <person name="Doyle S."/>
        </authorList>
    </citation>
    <scope>NUCLEOTIDE SEQUENCE [LARGE SCALE GENOMIC DNA]</scope>
    <source>
        <strain evidence="8 9">NCTC12092</strain>
    </source>
</reference>
<sequence>MTEEVILEKIIALIKKQRSRIDFDITEKTALKDDLGVDSIELVEFVINIEDEFGIDIPDEDVDGMVSMGDMLNYLVKRLNQS</sequence>
<evidence type="ECO:0000256" key="4">
    <source>
        <dbReference type="ARBA" id="ARBA00022832"/>
    </source>
</evidence>
<dbReference type="Proteomes" id="UP000254461">
    <property type="component" value="Unassembled WGS sequence"/>
</dbReference>
<dbReference type="HAMAP" id="MF_01217">
    <property type="entry name" value="Acyl_carrier"/>
    <property type="match status" value="1"/>
</dbReference>
<dbReference type="Gene3D" id="1.10.1200.10">
    <property type="entry name" value="ACP-like"/>
    <property type="match status" value="1"/>
</dbReference>
<accession>A0A0G6LL49</accession>
<evidence type="ECO:0000256" key="1">
    <source>
        <dbReference type="ARBA" id="ARBA00022450"/>
    </source>
</evidence>
<dbReference type="Pfam" id="PF00550">
    <property type="entry name" value="PP-binding"/>
    <property type="match status" value="1"/>
</dbReference>
<organism evidence="8 9">
    <name type="scientific">Streptococcus equi subsp. equi</name>
    <dbReference type="NCBI Taxonomy" id="148942"/>
    <lineage>
        <taxon>Bacteria</taxon>
        <taxon>Bacillati</taxon>
        <taxon>Bacillota</taxon>
        <taxon>Bacilli</taxon>
        <taxon>Lactobacillales</taxon>
        <taxon>Streptococcaceae</taxon>
        <taxon>Streptococcus</taxon>
    </lineage>
</organism>
<dbReference type="GO" id="GO:0005829">
    <property type="term" value="C:cytosol"/>
    <property type="evidence" value="ECO:0007669"/>
    <property type="project" value="TreeGrafter"/>
</dbReference>
<dbReference type="PANTHER" id="PTHR20863:SF76">
    <property type="entry name" value="CARRIER DOMAIN-CONTAINING PROTEIN"/>
    <property type="match status" value="1"/>
</dbReference>